<sequence length="142" mass="15157">MATQSQAQYLQVRIWYTIDGSSQYILARSPDKFPVYPLGASSSHQSTYATTSLKLCLHSICRSSPELMHLGQRDFSIYALDPSESDSAPNNVVVSSGSGSSQPTSAPHQPPAGVAVGMGLMSWAFATPDDNTFVTGIINKTA</sequence>
<dbReference type="AlphaFoldDB" id="A0A9P5N0J4"/>
<feature type="non-terminal residue" evidence="3">
    <location>
        <position position="142"/>
    </location>
</feature>
<evidence type="ECO:0000313" key="4">
    <source>
        <dbReference type="Proteomes" id="UP000759537"/>
    </source>
</evidence>
<reference evidence="3" key="1">
    <citation type="submission" date="2019-10" db="EMBL/GenBank/DDBJ databases">
        <authorList>
            <consortium name="DOE Joint Genome Institute"/>
            <person name="Kuo A."/>
            <person name="Miyauchi S."/>
            <person name="Kiss E."/>
            <person name="Drula E."/>
            <person name="Kohler A."/>
            <person name="Sanchez-Garcia M."/>
            <person name="Andreopoulos B."/>
            <person name="Barry K.W."/>
            <person name="Bonito G."/>
            <person name="Buee M."/>
            <person name="Carver A."/>
            <person name="Chen C."/>
            <person name="Cichocki N."/>
            <person name="Clum A."/>
            <person name="Culley D."/>
            <person name="Crous P.W."/>
            <person name="Fauchery L."/>
            <person name="Girlanda M."/>
            <person name="Hayes R."/>
            <person name="Keri Z."/>
            <person name="LaButti K."/>
            <person name="Lipzen A."/>
            <person name="Lombard V."/>
            <person name="Magnuson J."/>
            <person name="Maillard F."/>
            <person name="Morin E."/>
            <person name="Murat C."/>
            <person name="Nolan M."/>
            <person name="Ohm R."/>
            <person name="Pangilinan J."/>
            <person name="Pereira M."/>
            <person name="Perotto S."/>
            <person name="Peter M."/>
            <person name="Riley R."/>
            <person name="Sitrit Y."/>
            <person name="Stielow B."/>
            <person name="Szollosi G."/>
            <person name="Zifcakova L."/>
            <person name="Stursova M."/>
            <person name="Spatafora J.W."/>
            <person name="Tedersoo L."/>
            <person name="Vaario L.-M."/>
            <person name="Yamada A."/>
            <person name="Yan M."/>
            <person name="Wang P."/>
            <person name="Xu J."/>
            <person name="Bruns T."/>
            <person name="Baldrian P."/>
            <person name="Vilgalys R."/>
            <person name="Henrissat B."/>
            <person name="Grigoriev I.V."/>
            <person name="Hibbett D."/>
            <person name="Nagy L.G."/>
            <person name="Martin F.M."/>
        </authorList>
    </citation>
    <scope>NUCLEOTIDE SEQUENCE</scope>
    <source>
        <strain evidence="3">Prilba</strain>
    </source>
</reference>
<keyword evidence="4" id="KW-1185">Reference proteome</keyword>
<evidence type="ECO:0000313" key="3">
    <source>
        <dbReference type="EMBL" id="KAF8483329.1"/>
    </source>
</evidence>
<feature type="compositionally biased region" description="Low complexity" evidence="1">
    <location>
        <begin position="92"/>
        <end position="101"/>
    </location>
</feature>
<gene>
    <name evidence="3" type="ORF">DFH94DRAFT_720964</name>
</gene>
<dbReference type="PANTHER" id="PTHR39147">
    <property type="entry name" value="PROTEIN SPT21"/>
    <property type="match status" value="1"/>
</dbReference>
<dbReference type="EMBL" id="WHVB01000004">
    <property type="protein sequence ID" value="KAF8483329.1"/>
    <property type="molecule type" value="Genomic_DNA"/>
</dbReference>
<comment type="caution">
    <text evidence="3">The sequence shown here is derived from an EMBL/GenBank/DDBJ whole genome shotgun (WGS) entry which is preliminary data.</text>
</comment>
<dbReference type="Proteomes" id="UP000759537">
    <property type="component" value="Unassembled WGS sequence"/>
</dbReference>
<reference evidence="3" key="2">
    <citation type="journal article" date="2020" name="Nat. Commun.">
        <title>Large-scale genome sequencing of mycorrhizal fungi provides insights into the early evolution of symbiotic traits.</title>
        <authorList>
            <person name="Miyauchi S."/>
            <person name="Kiss E."/>
            <person name="Kuo A."/>
            <person name="Drula E."/>
            <person name="Kohler A."/>
            <person name="Sanchez-Garcia M."/>
            <person name="Morin E."/>
            <person name="Andreopoulos B."/>
            <person name="Barry K.W."/>
            <person name="Bonito G."/>
            <person name="Buee M."/>
            <person name="Carver A."/>
            <person name="Chen C."/>
            <person name="Cichocki N."/>
            <person name="Clum A."/>
            <person name="Culley D."/>
            <person name="Crous P.W."/>
            <person name="Fauchery L."/>
            <person name="Girlanda M."/>
            <person name="Hayes R.D."/>
            <person name="Keri Z."/>
            <person name="LaButti K."/>
            <person name="Lipzen A."/>
            <person name="Lombard V."/>
            <person name="Magnuson J."/>
            <person name="Maillard F."/>
            <person name="Murat C."/>
            <person name="Nolan M."/>
            <person name="Ohm R.A."/>
            <person name="Pangilinan J."/>
            <person name="Pereira M.F."/>
            <person name="Perotto S."/>
            <person name="Peter M."/>
            <person name="Pfister S."/>
            <person name="Riley R."/>
            <person name="Sitrit Y."/>
            <person name="Stielow J.B."/>
            <person name="Szollosi G."/>
            <person name="Zifcakova L."/>
            <person name="Stursova M."/>
            <person name="Spatafora J.W."/>
            <person name="Tedersoo L."/>
            <person name="Vaario L.M."/>
            <person name="Yamada A."/>
            <person name="Yan M."/>
            <person name="Wang P."/>
            <person name="Xu J."/>
            <person name="Bruns T."/>
            <person name="Baldrian P."/>
            <person name="Vilgalys R."/>
            <person name="Dunand C."/>
            <person name="Henrissat B."/>
            <person name="Grigoriev I.V."/>
            <person name="Hibbett D."/>
            <person name="Nagy L.G."/>
            <person name="Martin F.M."/>
        </authorList>
    </citation>
    <scope>NUCLEOTIDE SEQUENCE</scope>
    <source>
        <strain evidence="3">Prilba</strain>
    </source>
</reference>
<dbReference type="Pfam" id="PF25823">
    <property type="entry name" value="Ams2-SPT21_N"/>
    <property type="match status" value="1"/>
</dbReference>
<feature type="domain" description="Ams2/SPT21 N-terminal" evidence="2">
    <location>
        <begin position="6"/>
        <end position="87"/>
    </location>
</feature>
<protein>
    <recommendedName>
        <fullName evidence="2">Ams2/SPT21 N-terminal domain-containing protein</fullName>
    </recommendedName>
</protein>
<dbReference type="InterPro" id="IPR057725">
    <property type="entry name" value="Ams2-SPT21_N"/>
</dbReference>
<proteinExistence type="predicted"/>
<name>A0A9P5N0J4_9AGAM</name>
<dbReference type="InterPro" id="IPR042403">
    <property type="entry name" value="Spt21/Ams2"/>
</dbReference>
<organism evidence="3 4">
    <name type="scientific">Russula ochroleuca</name>
    <dbReference type="NCBI Taxonomy" id="152965"/>
    <lineage>
        <taxon>Eukaryota</taxon>
        <taxon>Fungi</taxon>
        <taxon>Dikarya</taxon>
        <taxon>Basidiomycota</taxon>
        <taxon>Agaricomycotina</taxon>
        <taxon>Agaricomycetes</taxon>
        <taxon>Russulales</taxon>
        <taxon>Russulaceae</taxon>
        <taxon>Russula</taxon>
    </lineage>
</organism>
<feature type="region of interest" description="Disordered" evidence="1">
    <location>
        <begin position="81"/>
        <end position="111"/>
    </location>
</feature>
<evidence type="ECO:0000259" key="2">
    <source>
        <dbReference type="Pfam" id="PF25823"/>
    </source>
</evidence>
<accession>A0A9P5N0J4</accession>
<dbReference type="PANTHER" id="PTHR39147:SF1">
    <property type="entry name" value="PROTEIN SPT21"/>
    <property type="match status" value="1"/>
</dbReference>
<evidence type="ECO:0000256" key="1">
    <source>
        <dbReference type="SAM" id="MobiDB-lite"/>
    </source>
</evidence>
<dbReference type="OrthoDB" id="3199820at2759"/>